<dbReference type="InterPro" id="IPR000719">
    <property type="entry name" value="Prot_kinase_dom"/>
</dbReference>
<gene>
    <name evidence="7" type="ORF">QJS10_CPB11g01172</name>
</gene>
<dbReference type="GO" id="GO:0005886">
    <property type="term" value="C:plasma membrane"/>
    <property type="evidence" value="ECO:0007669"/>
    <property type="project" value="TreeGrafter"/>
</dbReference>
<evidence type="ECO:0000256" key="5">
    <source>
        <dbReference type="ARBA" id="ARBA00022840"/>
    </source>
</evidence>
<dbReference type="EMBL" id="JAUJYO010000011">
    <property type="protein sequence ID" value="KAK1303144.1"/>
    <property type="molecule type" value="Genomic_DNA"/>
</dbReference>
<reference evidence="7" key="1">
    <citation type="journal article" date="2023" name="Nat. Commun.">
        <title>Diploid and tetraploid genomes of Acorus and the evolution of monocots.</title>
        <authorList>
            <person name="Ma L."/>
            <person name="Liu K.W."/>
            <person name="Li Z."/>
            <person name="Hsiao Y.Y."/>
            <person name="Qi Y."/>
            <person name="Fu T."/>
            <person name="Tang G.D."/>
            <person name="Zhang D."/>
            <person name="Sun W.H."/>
            <person name="Liu D.K."/>
            <person name="Li Y."/>
            <person name="Chen G.Z."/>
            <person name="Liu X.D."/>
            <person name="Liao X.Y."/>
            <person name="Jiang Y.T."/>
            <person name="Yu X."/>
            <person name="Hao Y."/>
            <person name="Huang J."/>
            <person name="Zhao X.W."/>
            <person name="Ke S."/>
            <person name="Chen Y.Y."/>
            <person name="Wu W.L."/>
            <person name="Hsu J.L."/>
            <person name="Lin Y.F."/>
            <person name="Huang M.D."/>
            <person name="Li C.Y."/>
            <person name="Huang L."/>
            <person name="Wang Z.W."/>
            <person name="Zhao X."/>
            <person name="Zhong W.Y."/>
            <person name="Peng D.H."/>
            <person name="Ahmad S."/>
            <person name="Lan S."/>
            <person name="Zhang J.S."/>
            <person name="Tsai W.C."/>
            <person name="Van de Peer Y."/>
            <person name="Liu Z.J."/>
        </authorList>
    </citation>
    <scope>NUCLEOTIDE SEQUENCE</scope>
    <source>
        <strain evidence="7">CP</strain>
    </source>
</reference>
<keyword evidence="3" id="KW-0547">Nucleotide-binding</keyword>
<dbReference type="PANTHER" id="PTHR27002">
    <property type="entry name" value="RECEPTOR-LIKE SERINE/THREONINE-PROTEIN KINASE SD1-8"/>
    <property type="match status" value="1"/>
</dbReference>
<organism evidence="7 8">
    <name type="scientific">Acorus calamus</name>
    <name type="common">Sweet flag</name>
    <dbReference type="NCBI Taxonomy" id="4465"/>
    <lineage>
        <taxon>Eukaryota</taxon>
        <taxon>Viridiplantae</taxon>
        <taxon>Streptophyta</taxon>
        <taxon>Embryophyta</taxon>
        <taxon>Tracheophyta</taxon>
        <taxon>Spermatophyta</taxon>
        <taxon>Magnoliopsida</taxon>
        <taxon>Liliopsida</taxon>
        <taxon>Acoraceae</taxon>
        <taxon>Acorus</taxon>
    </lineage>
</organism>
<evidence type="ECO:0000256" key="1">
    <source>
        <dbReference type="ARBA" id="ARBA00022527"/>
    </source>
</evidence>
<sequence length="131" mass="14608">MERVKNVRIDHEDVNQIEDIQPQVFDLAMLRNATDNFSDVNKLGEGGFGVVYKGTLADGQEISVKRLSRTSGQGIQELRNEAVLVVRLQHRNLIPLSNSLELEMQVSKVVQVLQIDIPAYEGSISHVVLNA</sequence>
<name>A0AAV9DQU7_ACOCL</name>
<dbReference type="InterPro" id="IPR001245">
    <property type="entry name" value="Ser-Thr/Tyr_kinase_cat_dom"/>
</dbReference>
<dbReference type="Proteomes" id="UP001180020">
    <property type="component" value="Unassembled WGS sequence"/>
</dbReference>
<dbReference type="AlphaFoldDB" id="A0AAV9DQU7"/>
<feature type="domain" description="Protein kinase" evidence="6">
    <location>
        <begin position="37"/>
        <end position="131"/>
    </location>
</feature>
<evidence type="ECO:0000256" key="2">
    <source>
        <dbReference type="ARBA" id="ARBA00022679"/>
    </source>
</evidence>
<dbReference type="SUPFAM" id="SSF56112">
    <property type="entry name" value="Protein kinase-like (PK-like)"/>
    <property type="match status" value="1"/>
</dbReference>
<evidence type="ECO:0000256" key="4">
    <source>
        <dbReference type="ARBA" id="ARBA00022777"/>
    </source>
</evidence>
<dbReference type="Gene3D" id="3.30.200.20">
    <property type="entry name" value="Phosphorylase Kinase, domain 1"/>
    <property type="match status" value="1"/>
</dbReference>
<evidence type="ECO:0000256" key="3">
    <source>
        <dbReference type="ARBA" id="ARBA00022741"/>
    </source>
</evidence>
<dbReference type="PANTHER" id="PTHR27002:SF1040">
    <property type="entry name" value="OS07G0538400 PROTEIN"/>
    <property type="match status" value="1"/>
</dbReference>
<keyword evidence="2" id="KW-0808">Transferase</keyword>
<protein>
    <submittedName>
        <fullName evidence="7">G-type lectin S-receptor-like serine/threonine-protein kinase</fullName>
    </submittedName>
</protein>
<evidence type="ECO:0000313" key="8">
    <source>
        <dbReference type="Proteomes" id="UP001180020"/>
    </source>
</evidence>
<keyword evidence="4 7" id="KW-0418">Kinase</keyword>
<evidence type="ECO:0000313" key="7">
    <source>
        <dbReference type="EMBL" id="KAK1303144.1"/>
    </source>
</evidence>
<keyword evidence="5" id="KW-0067">ATP-binding</keyword>
<evidence type="ECO:0000259" key="6">
    <source>
        <dbReference type="PROSITE" id="PS50011"/>
    </source>
</evidence>
<dbReference type="GO" id="GO:0004674">
    <property type="term" value="F:protein serine/threonine kinase activity"/>
    <property type="evidence" value="ECO:0007669"/>
    <property type="project" value="UniProtKB-KW"/>
</dbReference>
<dbReference type="Pfam" id="PF07714">
    <property type="entry name" value="PK_Tyr_Ser-Thr"/>
    <property type="match status" value="1"/>
</dbReference>
<proteinExistence type="predicted"/>
<dbReference type="PROSITE" id="PS50011">
    <property type="entry name" value="PROTEIN_KINASE_DOM"/>
    <property type="match status" value="1"/>
</dbReference>
<keyword evidence="8" id="KW-1185">Reference proteome</keyword>
<keyword evidence="1" id="KW-0723">Serine/threonine-protein kinase</keyword>
<accession>A0AAV9DQU7</accession>
<reference evidence="7" key="2">
    <citation type="submission" date="2023-06" db="EMBL/GenBank/DDBJ databases">
        <authorList>
            <person name="Ma L."/>
            <person name="Liu K.-W."/>
            <person name="Li Z."/>
            <person name="Hsiao Y.-Y."/>
            <person name="Qi Y."/>
            <person name="Fu T."/>
            <person name="Tang G."/>
            <person name="Zhang D."/>
            <person name="Sun W.-H."/>
            <person name="Liu D.-K."/>
            <person name="Li Y."/>
            <person name="Chen G.-Z."/>
            <person name="Liu X.-D."/>
            <person name="Liao X.-Y."/>
            <person name="Jiang Y.-T."/>
            <person name="Yu X."/>
            <person name="Hao Y."/>
            <person name="Huang J."/>
            <person name="Zhao X.-W."/>
            <person name="Ke S."/>
            <person name="Chen Y.-Y."/>
            <person name="Wu W.-L."/>
            <person name="Hsu J.-L."/>
            <person name="Lin Y.-F."/>
            <person name="Huang M.-D."/>
            <person name="Li C.-Y."/>
            <person name="Huang L."/>
            <person name="Wang Z.-W."/>
            <person name="Zhao X."/>
            <person name="Zhong W.-Y."/>
            <person name="Peng D.-H."/>
            <person name="Ahmad S."/>
            <person name="Lan S."/>
            <person name="Zhang J.-S."/>
            <person name="Tsai W.-C."/>
            <person name="Van De Peer Y."/>
            <person name="Liu Z.-J."/>
        </authorList>
    </citation>
    <scope>NUCLEOTIDE SEQUENCE</scope>
    <source>
        <strain evidence="7">CP</strain>
        <tissue evidence="7">Leaves</tissue>
    </source>
</reference>
<comment type="caution">
    <text evidence="7">The sequence shown here is derived from an EMBL/GenBank/DDBJ whole genome shotgun (WGS) entry which is preliminary data.</text>
</comment>
<dbReference type="InterPro" id="IPR011009">
    <property type="entry name" value="Kinase-like_dom_sf"/>
</dbReference>
<dbReference type="GO" id="GO:0005524">
    <property type="term" value="F:ATP binding"/>
    <property type="evidence" value="ECO:0007669"/>
    <property type="project" value="UniProtKB-KW"/>
</dbReference>